<comment type="caution">
    <text evidence="2">The sequence shown here is derived from an EMBL/GenBank/DDBJ whole genome shotgun (WGS) entry which is preliminary data.</text>
</comment>
<protein>
    <submittedName>
        <fullName evidence="2">Uncharacterized protein</fullName>
    </submittedName>
</protein>
<dbReference type="Proteomes" id="UP001623600">
    <property type="component" value="Unassembled WGS sequence"/>
</dbReference>
<name>A0ABW8S6F1_9CLOT</name>
<feature type="signal peptide" evidence="1">
    <location>
        <begin position="1"/>
        <end position="26"/>
    </location>
</feature>
<evidence type="ECO:0000313" key="2">
    <source>
        <dbReference type="EMBL" id="MFL0166453.1"/>
    </source>
</evidence>
<keyword evidence="3" id="KW-1185">Reference proteome</keyword>
<proteinExistence type="predicted"/>
<feature type="chain" id="PRO_5045892091" evidence="1">
    <location>
        <begin position="27"/>
        <end position="110"/>
    </location>
</feature>
<organism evidence="2 3">
    <name type="scientific">Candidatus Clostridium helianthi</name>
    <dbReference type="NCBI Taxonomy" id="3381660"/>
    <lineage>
        <taxon>Bacteria</taxon>
        <taxon>Bacillati</taxon>
        <taxon>Bacillota</taxon>
        <taxon>Clostridia</taxon>
        <taxon>Eubacteriales</taxon>
        <taxon>Clostridiaceae</taxon>
        <taxon>Clostridium</taxon>
    </lineage>
</organism>
<accession>A0ABW8S6F1</accession>
<keyword evidence="1" id="KW-0732">Signal</keyword>
<gene>
    <name evidence="2" type="ORF">ACJDTP_15385</name>
</gene>
<sequence length="110" mass="12251">MRLVQMKLKTFLIALLILIVSTTHNAKAIFESNTYKEGVYDITDTQQVKATAMLTTPDEIASLIIFDPNGNEIFYKKFDTVNESVNLGTILDDDRIAVVGKGEIAITIQQ</sequence>
<evidence type="ECO:0000313" key="3">
    <source>
        <dbReference type="Proteomes" id="UP001623600"/>
    </source>
</evidence>
<evidence type="ECO:0000256" key="1">
    <source>
        <dbReference type="SAM" id="SignalP"/>
    </source>
</evidence>
<dbReference type="EMBL" id="JBJIAB010000019">
    <property type="protein sequence ID" value="MFL0166453.1"/>
    <property type="molecule type" value="Genomic_DNA"/>
</dbReference>
<reference evidence="2 3" key="1">
    <citation type="submission" date="2024-11" db="EMBL/GenBank/DDBJ databases">
        <authorList>
            <person name="Heng Y.C."/>
            <person name="Lim A.C.H."/>
            <person name="Lee J.K.Y."/>
            <person name="Kittelmann S."/>
        </authorList>
    </citation>
    <scope>NUCLEOTIDE SEQUENCE [LARGE SCALE GENOMIC DNA]</scope>
    <source>
        <strain evidence="2 3">WILCCON 0112</strain>
    </source>
</reference>